<dbReference type="RefSeq" id="WP_079476173.1">
    <property type="nucleotide sequence ID" value="NZ_BJUN01000001.1"/>
</dbReference>
<reference evidence="1 2" key="1">
    <citation type="submission" date="2019-07" db="EMBL/GenBank/DDBJ databases">
        <title>Whole genome shotgun sequence of Marinococcus halophilus NBRC 102359.</title>
        <authorList>
            <person name="Hosoyama A."/>
            <person name="Uohara A."/>
            <person name="Ohji S."/>
            <person name="Ichikawa N."/>
        </authorList>
    </citation>
    <scope>NUCLEOTIDE SEQUENCE [LARGE SCALE GENOMIC DNA]</scope>
    <source>
        <strain evidence="1 2">NBRC 102359</strain>
    </source>
</reference>
<dbReference type="Pfam" id="PF06289">
    <property type="entry name" value="FlbD"/>
    <property type="match status" value="1"/>
</dbReference>
<protein>
    <recommendedName>
        <fullName evidence="3">Flagellar protein FlbD</fullName>
    </recommendedName>
</protein>
<dbReference type="PANTHER" id="PTHR39185:SF1">
    <property type="entry name" value="SWARMING MOTILITY PROTEIN SWRD"/>
    <property type="match status" value="1"/>
</dbReference>
<organism evidence="1 2">
    <name type="scientific">Marinococcus halophilus</name>
    <dbReference type="NCBI Taxonomy" id="1371"/>
    <lineage>
        <taxon>Bacteria</taxon>
        <taxon>Bacillati</taxon>
        <taxon>Bacillota</taxon>
        <taxon>Bacilli</taxon>
        <taxon>Bacillales</taxon>
        <taxon>Bacillaceae</taxon>
        <taxon>Marinococcus</taxon>
    </lineage>
</organism>
<accession>A0A510Y3I1</accession>
<dbReference type="EMBL" id="BJUN01000001">
    <property type="protein sequence ID" value="GEK57401.1"/>
    <property type="molecule type" value="Genomic_DNA"/>
</dbReference>
<dbReference type="AlphaFoldDB" id="A0A510Y3I1"/>
<comment type="caution">
    <text evidence="1">The sequence shown here is derived from an EMBL/GenBank/DDBJ whole genome shotgun (WGS) entry which is preliminary data.</text>
</comment>
<dbReference type="STRING" id="1371.GCA_900166605_02447"/>
<dbReference type="PANTHER" id="PTHR39185">
    <property type="entry name" value="SWARMING MOTILITY PROTEIN SWRD"/>
    <property type="match status" value="1"/>
</dbReference>
<dbReference type="Proteomes" id="UP000321051">
    <property type="component" value="Unassembled WGS sequence"/>
</dbReference>
<evidence type="ECO:0000313" key="2">
    <source>
        <dbReference type="Proteomes" id="UP000321051"/>
    </source>
</evidence>
<evidence type="ECO:0008006" key="3">
    <source>
        <dbReference type="Google" id="ProtNLM"/>
    </source>
</evidence>
<name>A0A510Y3I1_MARHA</name>
<dbReference type="InterPro" id="IPR009384">
    <property type="entry name" value="SwrD-like"/>
</dbReference>
<gene>
    <name evidence="1" type="primary">ylzI</name>
    <name evidence="1" type="ORF">MHA01_03060</name>
</gene>
<sequence length="69" mass="7850">MMELTKLNGRPFVLNTTLIEQVEAAPDTTITLLNGNKIVVRESISEVMDLAERFYRRTWIPASRKGENA</sequence>
<evidence type="ECO:0000313" key="1">
    <source>
        <dbReference type="EMBL" id="GEK57401.1"/>
    </source>
</evidence>
<keyword evidence="2" id="KW-1185">Reference proteome</keyword>
<proteinExistence type="predicted"/>
<dbReference type="OrthoDB" id="9799862at2"/>